<keyword evidence="10 14" id="KW-0496">Mitochondrion</keyword>
<proteinExistence type="evidence at transcript level"/>
<evidence type="ECO:0000256" key="4">
    <source>
        <dbReference type="ARBA" id="ARBA00022448"/>
    </source>
</evidence>
<evidence type="ECO:0000256" key="6">
    <source>
        <dbReference type="ARBA" id="ARBA00022692"/>
    </source>
</evidence>
<evidence type="ECO:0000256" key="5">
    <source>
        <dbReference type="ARBA" id="ARBA00022660"/>
    </source>
</evidence>
<keyword evidence="4 14" id="KW-0813">Transport</keyword>
<evidence type="ECO:0000256" key="3">
    <source>
        <dbReference type="ARBA" id="ARBA00018192"/>
    </source>
</evidence>
<keyword evidence="8 14" id="KW-0249">Electron transport</keyword>
<name>A0A023G644_AMBTT</name>
<comment type="function">
    <text evidence="14">Complex I functions in the transfer of electrons from NADH to the respiratory chain. Accessory subunit of the mitochondrial membrane respiratory chain NADH dehydrogenase (Complex I), that is believed not to be involved in catalysis.</text>
</comment>
<evidence type="ECO:0000256" key="9">
    <source>
        <dbReference type="ARBA" id="ARBA00022989"/>
    </source>
</evidence>
<keyword evidence="5 14" id="KW-0679">Respiratory chain</keyword>
<evidence type="ECO:0000256" key="1">
    <source>
        <dbReference type="ARBA" id="ARBA00004298"/>
    </source>
</evidence>
<keyword evidence="7 14" id="KW-0999">Mitochondrion inner membrane</keyword>
<evidence type="ECO:0000256" key="14">
    <source>
        <dbReference type="RuleBase" id="RU368034"/>
    </source>
</evidence>
<comment type="subcellular location">
    <subcellularLocation>
        <location evidence="1 14">Mitochondrion inner membrane</location>
        <topology evidence="1 14">Single-pass membrane protein</topology>
        <orientation evidence="1 14">Matrix side</orientation>
    </subcellularLocation>
</comment>
<dbReference type="PANTHER" id="PTHR12966">
    <property type="entry name" value="NADH DEHYDROGENASE UBIQUINONE 1 ALPHA SUBCOMPLEX SUBUNIT 13"/>
    <property type="match status" value="1"/>
</dbReference>
<keyword evidence="6 14" id="KW-0812">Transmembrane</keyword>
<evidence type="ECO:0000256" key="13">
    <source>
        <dbReference type="ARBA" id="ARBA00046797"/>
    </source>
</evidence>
<dbReference type="PANTHER" id="PTHR12966:SF0">
    <property type="entry name" value="NADH DEHYDROGENASE [UBIQUINONE] 1 ALPHA SUBCOMPLEX SUBUNIT 13"/>
    <property type="match status" value="1"/>
</dbReference>
<evidence type="ECO:0000256" key="2">
    <source>
        <dbReference type="ARBA" id="ARBA00007312"/>
    </source>
</evidence>
<dbReference type="Pfam" id="PF06212">
    <property type="entry name" value="GRIM-19"/>
    <property type="match status" value="1"/>
</dbReference>
<sequence>MSELHISARILFSGYKLFGLYAAVTSVAFYFMKSQFIRRKLIQLELQDAHNALEPLLLAENDRLYLKQLKKNREEERELMKNVPGWVVGTYFGEPIYSTLSPNTHMDPIPEEYFAHTDPKISDYNWHYWDHNF</sequence>
<dbReference type="GO" id="GO:0005743">
    <property type="term" value="C:mitochondrial inner membrane"/>
    <property type="evidence" value="ECO:0007669"/>
    <property type="project" value="UniProtKB-SubCell"/>
</dbReference>
<feature type="transmembrane region" description="Helical" evidence="14">
    <location>
        <begin position="12"/>
        <end position="32"/>
    </location>
</feature>
<accession>A0A023G644</accession>
<keyword evidence="9 14" id="KW-1133">Transmembrane helix</keyword>
<dbReference type="EMBL" id="GBBM01006139">
    <property type="protein sequence ID" value="JAC29279.1"/>
    <property type="molecule type" value="mRNA"/>
</dbReference>
<dbReference type="AlphaFoldDB" id="A0A023G644"/>
<evidence type="ECO:0000256" key="8">
    <source>
        <dbReference type="ARBA" id="ARBA00022982"/>
    </source>
</evidence>
<evidence type="ECO:0000256" key="10">
    <source>
        <dbReference type="ARBA" id="ARBA00023128"/>
    </source>
</evidence>
<evidence type="ECO:0000256" key="11">
    <source>
        <dbReference type="ARBA" id="ARBA00023136"/>
    </source>
</evidence>
<comment type="function">
    <text evidence="12">Accessory subunit of the mitochondrial membrane respiratory chain NADH dehydrogenase (Complex I), that is believed not to be involved in catalysis. Complex I functions in the transfer of electrons from NADH to the respiratory chain. The immediate electron acceptor for the enzyme is believed to be ubiquinone. Involved in the interferon/all-trans-retinoic acid (IFN/RA) induced cell death. This apoptotic activity is inhibited by interaction with viral IRF1. Prevents the transactivation of STAT3 target genes. May play a role in CARD15-mediated innate mucosal responses and serve to regulate intestinal epithelial cell responses to microbes.</text>
</comment>
<protein>
    <recommendedName>
        <fullName evidence="3 14">NADH dehydrogenase [ubiquinone] 1 alpha subcomplex subunit 13</fullName>
    </recommendedName>
</protein>
<dbReference type="InterPro" id="IPR009346">
    <property type="entry name" value="GRIM-19"/>
</dbReference>
<evidence type="ECO:0000313" key="15">
    <source>
        <dbReference type="EMBL" id="JAC29279.1"/>
    </source>
</evidence>
<reference evidence="15" key="1">
    <citation type="submission" date="2014-03" db="EMBL/GenBank/DDBJ databases">
        <title>The sialotranscriptome of Amblyomma triste, Amblyomma parvum and Amblyomma cajennense ticks, uncovered by 454-based RNA-seq.</title>
        <authorList>
            <person name="Garcia G.R."/>
            <person name="Gardinassi L.G."/>
            <person name="Ribeiro J.M."/>
            <person name="Anatriello E."/>
            <person name="Ferreira B.R."/>
            <person name="Moreira H.N."/>
            <person name="Mafra C."/>
            <person name="Olegario M.M."/>
            <person name="Szabo P.J."/>
            <person name="Miranda-Santos I.K."/>
            <person name="Maruyama S.R."/>
        </authorList>
    </citation>
    <scope>NUCLEOTIDE SEQUENCE</scope>
    <source>
        <strain evidence="15">Mato Grasso do Sul</strain>
        <tissue evidence="15">Salivary glands</tissue>
    </source>
</reference>
<comment type="similarity">
    <text evidence="2 14">Belongs to the complex I NDUFA13 subunit family.</text>
</comment>
<evidence type="ECO:0000256" key="7">
    <source>
        <dbReference type="ARBA" id="ARBA00022792"/>
    </source>
</evidence>
<organism evidence="15">
    <name type="scientific">Amblyomma triste</name>
    <name type="common">Neotropical tick</name>
    <dbReference type="NCBI Taxonomy" id="251400"/>
    <lineage>
        <taxon>Eukaryota</taxon>
        <taxon>Metazoa</taxon>
        <taxon>Ecdysozoa</taxon>
        <taxon>Arthropoda</taxon>
        <taxon>Chelicerata</taxon>
        <taxon>Arachnida</taxon>
        <taxon>Acari</taxon>
        <taxon>Parasitiformes</taxon>
        <taxon>Ixodida</taxon>
        <taxon>Ixodoidea</taxon>
        <taxon>Ixodidae</taxon>
        <taxon>Amblyomminae</taxon>
        <taxon>Amblyomma</taxon>
    </lineage>
</organism>
<dbReference type="GO" id="GO:0045271">
    <property type="term" value="C:respiratory chain complex I"/>
    <property type="evidence" value="ECO:0007669"/>
    <property type="project" value="UniProtKB-UniRule"/>
</dbReference>
<comment type="subunit">
    <text evidence="13">Complex I is composed of 45 different subunits. Interacts with CARD15, but not with CARD4. Interacts with STAT3, but not with STAT1, STAT2 and STAT5A. Interacts with OLFM4.</text>
</comment>
<evidence type="ECO:0000256" key="12">
    <source>
        <dbReference type="ARBA" id="ARBA00045908"/>
    </source>
</evidence>
<keyword evidence="11 14" id="KW-0472">Membrane</keyword>
<keyword evidence="15" id="KW-0830">Ubiquinone</keyword>